<keyword evidence="2" id="KW-0813">Transport</keyword>
<protein>
    <recommendedName>
        <fullName evidence="4">Solute-binding protein family 5 domain-containing protein</fullName>
    </recommendedName>
</protein>
<dbReference type="GO" id="GO:0015833">
    <property type="term" value="P:peptide transport"/>
    <property type="evidence" value="ECO:0007669"/>
    <property type="project" value="TreeGrafter"/>
</dbReference>
<dbReference type="PIRSF" id="PIRSF002741">
    <property type="entry name" value="MppA"/>
    <property type="match status" value="1"/>
</dbReference>
<dbReference type="Gene3D" id="3.40.190.10">
    <property type="entry name" value="Periplasmic binding protein-like II"/>
    <property type="match status" value="1"/>
</dbReference>
<accession>A0A382DP52</accession>
<dbReference type="InterPro" id="IPR039424">
    <property type="entry name" value="SBP_5"/>
</dbReference>
<comment type="similarity">
    <text evidence="1">Belongs to the bacterial solute-binding protein 5 family.</text>
</comment>
<dbReference type="CDD" id="cd00995">
    <property type="entry name" value="PBP2_NikA_DppA_OppA_like"/>
    <property type="match status" value="1"/>
</dbReference>
<dbReference type="PANTHER" id="PTHR30290:SF9">
    <property type="entry name" value="OLIGOPEPTIDE-BINDING PROTEIN APPA"/>
    <property type="match status" value="1"/>
</dbReference>
<dbReference type="GO" id="GO:0042597">
    <property type="term" value="C:periplasmic space"/>
    <property type="evidence" value="ECO:0007669"/>
    <property type="project" value="UniProtKB-ARBA"/>
</dbReference>
<keyword evidence="3" id="KW-0732">Signal</keyword>
<dbReference type="InterPro" id="IPR000914">
    <property type="entry name" value="SBP_5_dom"/>
</dbReference>
<dbReference type="EMBL" id="UINC01040239">
    <property type="protein sequence ID" value="SVB39832.1"/>
    <property type="molecule type" value="Genomic_DNA"/>
</dbReference>
<proteinExistence type="inferred from homology"/>
<organism evidence="5">
    <name type="scientific">marine metagenome</name>
    <dbReference type="NCBI Taxonomy" id="408172"/>
    <lineage>
        <taxon>unclassified sequences</taxon>
        <taxon>metagenomes</taxon>
        <taxon>ecological metagenomes</taxon>
    </lineage>
</organism>
<dbReference type="PANTHER" id="PTHR30290">
    <property type="entry name" value="PERIPLASMIC BINDING COMPONENT OF ABC TRANSPORTER"/>
    <property type="match status" value="1"/>
</dbReference>
<dbReference type="Pfam" id="PF00496">
    <property type="entry name" value="SBP_bac_5"/>
    <property type="match status" value="1"/>
</dbReference>
<gene>
    <name evidence="5" type="ORF">METZ01_LOCUS192686</name>
</gene>
<feature type="non-terminal residue" evidence="5">
    <location>
        <position position="1"/>
    </location>
</feature>
<feature type="domain" description="Solute-binding protein family 5" evidence="4">
    <location>
        <begin position="64"/>
        <end position="396"/>
    </location>
</feature>
<evidence type="ECO:0000256" key="3">
    <source>
        <dbReference type="ARBA" id="ARBA00022729"/>
    </source>
</evidence>
<evidence type="ECO:0000256" key="1">
    <source>
        <dbReference type="ARBA" id="ARBA00005695"/>
    </source>
</evidence>
<dbReference type="SUPFAM" id="SSF53850">
    <property type="entry name" value="Periplasmic binding protein-like II"/>
    <property type="match status" value="1"/>
</dbReference>
<evidence type="ECO:0000259" key="4">
    <source>
        <dbReference type="Pfam" id="PF00496"/>
    </source>
</evidence>
<name>A0A382DP52_9ZZZZ</name>
<dbReference type="InterPro" id="IPR030678">
    <property type="entry name" value="Peptide/Ni-bd"/>
</dbReference>
<dbReference type="GO" id="GO:0043190">
    <property type="term" value="C:ATP-binding cassette (ABC) transporter complex"/>
    <property type="evidence" value="ECO:0007669"/>
    <property type="project" value="InterPro"/>
</dbReference>
<evidence type="ECO:0000256" key="2">
    <source>
        <dbReference type="ARBA" id="ARBA00022448"/>
    </source>
</evidence>
<reference evidence="5" key="1">
    <citation type="submission" date="2018-05" db="EMBL/GenBank/DDBJ databases">
        <authorList>
            <person name="Lanie J.A."/>
            <person name="Ng W.-L."/>
            <person name="Kazmierczak K.M."/>
            <person name="Andrzejewski T.M."/>
            <person name="Davidsen T.M."/>
            <person name="Wayne K.J."/>
            <person name="Tettelin H."/>
            <person name="Glass J.I."/>
            <person name="Rusch D."/>
            <person name="Podicherti R."/>
            <person name="Tsui H.-C.T."/>
            <person name="Winkler M.E."/>
        </authorList>
    </citation>
    <scope>NUCLEOTIDE SEQUENCE</scope>
</reference>
<dbReference type="AlphaFoldDB" id="A0A382DP52"/>
<dbReference type="GO" id="GO:1904680">
    <property type="term" value="F:peptide transmembrane transporter activity"/>
    <property type="evidence" value="ECO:0007669"/>
    <property type="project" value="TreeGrafter"/>
</dbReference>
<dbReference type="Gene3D" id="3.10.105.10">
    <property type="entry name" value="Dipeptide-binding Protein, Domain 3"/>
    <property type="match status" value="1"/>
</dbReference>
<sequence length="535" mass="57115">GSSLGEGNLVVPAPKPQYGGTVVVGLEAEAVGLRPWEDPCAGSCYTMINQIFDPLMMQAQDGSYHPWLAESMVPNEDFTVWTATLRSGVSFSNGTAVSAQTVADMWPIQQGGSAAAGAISSAKLINVEATGDLTVVYTLSAQNSTFASFLSNAPIGYVFDPVAAADPDAFNDNPIGSGPFTLDSRDIDNETVLVRNPDYWLSINGRQLPYLDSVAYRPIPDETTRLASLASGTTSAMETRRQATVRDSRELDGVTLFEFQGNSAGGGHFNVLVAPYDDVRVRRGLTLANNQEAVIEALGGAGISSPVTQFFSVDSPWWSQAVADSYPHFDFEAGTALIQEYVDDPSRSDGKAVGEKIDVDLACPTDPTLVAAMSVLDQLWTATGLVNVDTNTANDQQTHINISLGIGNGFMGDHGAHCWRYGSEVDPSVPLGQAFGAWQSNPLNFSNYYDEEVAGYLAEAVLTDDFATRKALYEKVGIIANRDVPHWFSGGTATSIAVDDAITGLDTWLLPDGTTVGIGHPGAIGNWSQVWRMDN</sequence>
<evidence type="ECO:0000313" key="5">
    <source>
        <dbReference type="EMBL" id="SVB39832.1"/>
    </source>
</evidence>